<dbReference type="Proteomes" id="UP000187550">
    <property type="component" value="Unassembled WGS sequence"/>
</dbReference>
<organism evidence="2 3">
    <name type="scientific">Edaphobacillus lindanitolerans</name>
    <dbReference type="NCBI Taxonomy" id="550447"/>
    <lineage>
        <taxon>Bacteria</taxon>
        <taxon>Bacillati</taxon>
        <taxon>Bacillota</taxon>
        <taxon>Bacilli</taxon>
        <taxon>Bacillales</taxon>
        <taxon>Bacillaceae</taxon>
        <taxon>Edaphobacillus</taxon>
    </lineage>
</organism>
<evidence type="ECO:0000313" key="2">
    <source>
        <dbReference type="EMBL" id="SIT71837.1"/>
    </source>
</evidence>
<comment type="similarity">
    <text evidence="1">Belongs to the proline racemase family.</text>
</comment>
<dbReference type="PANTHER" id="PTHR33442:SF5">
    <property type="entry name" value="BIFUNCTIONAL TRANS-3-HYDROXY-L-PROLINE DEHYDRATASE_2-EPIMERASE"/>
    <property type="match status" value="1"/>
</dbReference>
<dbReference type="SFLD" id="SFLDS00028">
    <property type="entry name" value="Proline_Racemase"/>
    <property type="match status" value="1"/>
</dbReference>
<dbReference type="PANTHER" id="PTHR33442">
    <property type="entry name" value="TRANS-3-HYDROXY-L-PROLINE DEHYDRATASE"/>
    <property type="match status" value="1"/>
</dbReference>
<keyword evidence="3" id="KW-1185">Reference proteome</keyword>
<accession>A0A1U7PMI9</accession>
<dbReference type="Gene3D" id="3.10.310.10">
    <property type="entry name" value="Diaminopimelate Epimerase, Chain A, domain 1"/>
    <property type="match status" value="2"/>
</dbReference>
<dbReference type="GO" id="GO:0047580">
    <property type="term" value="F:4-hydroxyproline epimerase activity"/>
    <property type="evidence" value="ECO:0007669"/>
    <property type="project" value="TreeGrafter"/>
</dbReference>
<dbReference type="FunFam" id="3.10.310.10:FF:000005">
    <property type="entry name" value="Proline racemase"/>
    <property type="match status" value="1"/>
</dbReference>
<evidence type="ECO:0000313" key="3">
    <source>
        <dbReference type="Proteomes" id="UP000187550"/>
    </source>
</evidence>
<protein>
    <submittedName>
        <fullName evidence="2">Proline racemase</fullName>
    </submittedName>
</protein>
<dbReference type="SUPFAM" id="SSF54506">
    <property type="entry name" value="Diaminopimelate epimerase-like"/>
    <property type="match status" value="1"/>
</dbReference>
<evidence type="ECO:0000256" key="1">
    <source>
        <dbReference type="ARBA" id="ARBA00007529"/>
    </source>
</evidence>
<sequence>MKCQRVFQTIDTHTGGNPTRTVISGLPPLDGNTMSEKMLDMQNRYDWIRKFLMNEPRGHGVMSGALMTDPCHPDADVGVIYIETGGYLPMCGHDTIGFCTALVEAGLIEVKEPFTDIKVDTPAGLVDVRVRVEDGKAKEVTFENVPAFLLKSIEIDVDGIGRVEADIAYGGNFYGIIDARKLGLTLTEEHASEIINKAITIRNAINEREEIVHPQYPFISGLTHIEFYTDPVHPEADVKNTVVVPPGGIDRSPCGTGTSAKLATLYAQGEIGQDEPFVHESIVGTLFRARVLGTTDAGGKEAVLTEVSGSAWIMGMHRFYYNERDPLREGYLLIPPMDHEEAAPAAAKEGV</sequence>
<dbReference type="RefSeq" id="WP_076757033.1">
    <property type="nucleotide sequence ID" value="NZ_FTPL01000001.1"/>
</dbReference>
<dbReference type="STRING" id="550447.SAMN05428946_0787"/>
<dbReference type="InterPro" id="IPR008794">
    <property type="entry name" value="Pro_racemase_fam"/>
</dbReference>
<gene>
    <name evidence="2" type="ORF">SAMN05428946_0787</name>
</gene>
<name>A0A1U7PMI9_9BACI</name>
<dbReference type="AlphaFoldDB" id="A0A1U7PMI9"/>
<dbReference type="OrthoDB" id="181267at2"/>
<dbReference type="Pfam" id="PF05544">
    <property type="entry name" value="Pro_racemase"/>
    <property type="match status" value="1"/>
</dbReference>
<proteinExistence type="inferred from homology"/>
<dbReference type="PIRSF" id="PIRSF029792">
    <property type="entry name" value="Pro_racemase"/>
    <property type="match status" value="1"/>
</dbReference>
<dbReference type="EMBL" id="FTPL01000001">
    <property type="protein sequence ID" value="SIT71837.1"/>
    <property type="molecule type" value="Genomic_DNA"/>
</dbReference>
<reference evidence="3" key="1">
    <citation type="submission" date="2017-01" db="EMBL/GenBank/DDBJ databases">
        <authorList>
            <person name="Varghese N."/>
            <person name="Submissions S."/>
        </authorList>
    </citation>
    <scope>NUCLEOTIDE SEQUENCE [LARGE SCALE GENOMIC DNA]</scope>
    <source>
        <strain evidence="3">MNA4</strain>
    </source>
</reference>